<sequence>MTLLRRPTATKRWLALSSRLRQRAEVIDVQEVTPCQVVSHTEARYGNDVSGRIERFHEAVAPGALLADAFDELGWTGEVRGRSSRIAG</sequence>
<name>A0ABS8Z1H1_9PSEU</name>
<gene>
    <name evidence="1" type="ORF">LWC34_02865</name>
</gene>
<evidence type="ECO:0000313" key="1">
    <source>
        <dbReference type="EMBL" id="MCE7001786.1"/>
    </source>
</evidence>
<evidence type="ECO:0000313" key="2">
    <source>
        <dbReference type="Proteomes" id="UP001521150"/>
    </source>
</evidence>
<reference evidence="1 2" key="1">
    <citation type="submission" date="2021-12" db="EMBL/GenBank/DDBJ databases">
        <title>Genome sequence of Kibdelosporangium philippinense ATCC 49844.</title>
        <authorList>
            <person name="Fedorov E.A."/>
            <person name="Omeragic M."/>
            <person name="Shalygina K.F."/>
            <person name="Maclea K.S."/>
        </authorList>
    </citation>
    <scope>NUCLEOTIDE SEQUENCE [LARGE SCALE GENOMIC DNA]</scope>
    <source>
        <strain evidence="1 2">ATCC 49844</strain>
    </source>
</reference>
<proteinExistence type="predicted"/>
<dbReference type="Proteomes" id="UP001521150">
    <property type="component" value="Unassembled WGS sequence"/>
</dbReference>
<accession>A0ABS8Z1H1</accession>
<dbReference type="EMBL" id="JAJVCN010000001">
    <property type="protein sequence ID" value="MCE7001786.1"/>
    <property type="molecule type" value="Genomic_DNA"/>
</dbReference>
<organism evidence="1 2">
    <name type="scientific">Kibdelosporangium philippinense</name>
    <dbReference type="NCBI Taxonomy" id="211113"/>
    <lineage>
        <taxon>Bacteria</taxon>
        <taxon>Bacillati</taxon>
        <taxon>Actinomycetota</taxon>
        <taxon>Actinomycetes</taxon>
        <taxon>Pseudonocardiales</taxon>
        <taxon>Pseudonocardiaceae</taxon>
        <taxon>Kibdelosporangium</taxon>
    </lineage>
</organism>
<comment type="caution">
    <text evidence="1">The sequence shown here is derived from an EMBL/GenBank/DDBJ whole genome shotgun (WGS) entry which is preliminary data.</text>
</comment>
<protein>
    <submittedName>
        <fullName evidence="1">Uncharacterized protein</fullName>
    </submittedName>
</protein>
<keyword evidence="2" id="KW-1185">Reference proteome</keyword>